<dbReference type="Proteomes" id="UP000321685">
    <property type="component" value="Unassembled WGS sequence"/>
</dbReference>
<name>A0A511DRU6_9PSEU</name>
<organism evidence="2 3">
    <name type="scientific">Pseudonocardia sulfidoxydans NBRC 16205</name>
    <dbReference type="NCBI Taxonomy" id="1223511"/>
    <lineage>
        <taxon>Bacteria</taxon>
        <taxon>Bacillati</taxon>
        <taxon>Actinomycetota</taxon>
        <taxon>Actinomycetes</taxon>
        <taxon>Pseudonocardiales</taxon>
        <taxon>Pseudonocardiaceae</taxon>
        <taxon>Pseudonocardia</taxon>
    </lineage>
</organism>
<evidence type="ECO:0000313" key="2">
    <source>
        <dbReference type="EMBL" id="GEL26464.1"/>
    </source>
</evidence>
<accession>A0A511DRU6</accession>
<protein>
    <submittedName>
        <fullName evidence="2">Uncharacterized protein</fullName>
    </submittedName>
</protein>
<feature type="region of interest" description="Disordered" evidence="1">
    <location>
        <begin position="62"/>
        <end position="103"/>
    </location>
</feature>
<comment type="caution">
    <text evidence="2">The sequence shown here is derived from an EMBL/GenBank/DDBJ whole genome shotgun (WGS) entry which is preliminary data.</text>
</comment>
<keyword evidence="3" id="KW-1185">Reference proteome</keyword>
<dbReference type="AlphaFoldDB" id="A0A511DRU6"/>
<dbReference type="EMBL" id="BJVJ01000091">
    <property type="protein sequence ID" value="GEL26464.1"/>
    <property type="molecule type" value="Genomic_DNA"/>
</dbReference>
<sequence>MSKIPLGQGDVRVRHDDAVLPSYAGWCQPCYEQGSFVLATSVDSDRCIIHGAGRAAADVERFGLTPPPMARPRETRPSSTPRGRAARLTPPRGPGHAAAARPVRRQLTRAAARALAYGRERARQRLENGQWAPHPGWRSFIDTGWRVLIDQKEALQRVDELIEGEDWRGDKRRSWTQILRQLVCAMDWSTGLVTGLAADRLGAAGARAPRTVSRVLAWARDVGLLVVVEAGASKEFLGTDRNRTPTYALVTCRPQPVAAQRNPPQSRPVDESGDLPESLVENKPLTGGGRNDPASKRLVDWPVFQVPRSPTERNAATRCLLNRMGLDGPSSGAPLWRARALLKGWWDQGACVAGVLYALEHHPDRLESRRGAVTKGSTDVLRVIGYRLKPWTGRLAELPPEVIGHRGDYRARQASQLAARVRGSATSRTQTPDRVSPGQLAARAAWAEHRRALRQRRLVEQQRIRDGGRSWRP</sequence>
<reference evidence="2 3" key="1">
    <citation type="submission" date="2019-07" db="EMBL/GenBank/DDBJ databases">
        <title>Whole genome shotgun sequence of Pseudonocardia sulfidoxydans NBRC 16205.</title>
        <authorList>
            <person name="Hosoyama A."/>
            <person name="Uohara A."/>
            <person name="Ohji S."/>
            <person name="Ichikawa N."/>
        </authorList>
    </citation>
    <scope>NUCLEOTIDE SEQUENCE [LARGE SCALE GENOMIC DNA]</scope>
    <source>
        <strain evidence="2 3">NBRC 16205</strain>
    </source>
</reference>
<feature type="region of interest" description="Disordered" evidence="1">
    <location>
        <begin position="420"/>
        <end position="439"/>
    </location>
</feature>
<feature type="region of interest" description="Disordered" evidence="1">
    <location>
        <begin position="255"/>
        <end position="292"/>
    </location>
</feature>
<evidence type="ECO:0000256" key="1">
    <source>
        <dbReference type="SAM" id="MobiDB-lite"/>
    </source>
</evidence>
<feature type="compositionally biased region" description="Polar residues" evidence="1">
    <location>
        <begin position="424"/>
        <end position="433"/>
    </location>
</feature>
<gene>
    <name evidence="2" type="ORF">PSU4_54180</name>
</gene>
<proteinExistence type="predicted"/>
<evidence type="ECO:0000313" key="3">
    <source>
        <dbReference type="Proteomes" id="UP000321685"/>
    </source>
</evidence>